<name>A0A0K8NZH7_PISS1</name>
<dbReference type="EMBL" id="BBYR01000029">
    <property type="protein sequence ID" value="GAP35807.1"/>
    <property type="molecule type" value="Genomic_DNA"/>
</dbReference>
<dbReference type="InterPro" id="IPR058511">
    <property type="entry name" value="DUF8198"/>
</dbReference>
<dbReference type="NCBIfam" id="NF047641">
    <property type="entry name" value="FFLEE_fam"/>
    <property type="match status" value="1"/>
</dbReference>
<dbReference type="RefSeq" id="WP_054019847.1">
    <property type="nucleotide sequence ID" value="NZ_BBYR01000029.1"/>
</dbReference>
<keyword evidence="3" id="KW-1185">Reference proteome</keyword>
<reference evidence="2 3" key="2">
    <citation type="journal article" date="2016" name="Science">
        <title>A bacterium that degrades and assimilates poly(ethylene terephthalate).</title>
        <authorList>
            <person name="Yoshida S."/>
            <person name="Hiraga K."/>
            <person name="Takehana T."/>
            <person name="Taniguchi I."/>
            <person name="Yamaji H."/>
            <person name="Maeda Y."/>
            <person name="Toyohara K."/>
            <person name="Miyamoto K."/>
            <person name="Kimura Y."/>
            <person name="Oda K."/>
        </authorList>
    </citation>
    <scope>NUCLEOTIDE SEQUENCE [LARGE SCALE GENOMIC DNA]</scope>
    <source>
        <strain evidence="3">NBRC 110686 / TISTR 2288 / 201-F6</strain>
    </source>
</reference>
<accession>A0A0K8NZH7</accession>
<dbReference type="InterPro" id="IPR058063">
    <property type="entry name" value="FFLEE_fam"/>
</dbReference>
<dbReference type="STRING" id="1547922.ISF6_1580"/>
<comment type="caution">
    <text evidence="2">The sequence shown here is derived from an EMBL/GenBank/DDBJ whole genome shotgun (WGS) entry which is preliminary data.</text>
</comment>
<dbReference type="Proteomes" id="UP000037660">
    <property type="component" value="Unassembled WGS sequence"/>
</dbReference>
<dbReference type="Pfam" id="PF26621">
    <property type="entry name" value="DUF8198"/>
    <property type="match status" value="1"/>
</dbReference>
<gene>
    <name evidence="2" type="ORF">ISF6_1580</name>
</gene>
<feature type="domain" description="DUF8198" evidence="1">
    <location>
        <begin position="23"/>
        <end position="235"/>
    </location>
</feature>
<reference evidence="3" key="1">
    <citation type="submission" date="2015-07" db="EMBL/GenBank/DDBJ databases">
        <title>Discovery of a poly(ethylene terephthalate assimilation.</title>
        <authorList>
            <person name="Yoshida S."/>
            <person name="Hiraga K."/>
            <person name="Takehana T."/>
            <person name="Taniguchi I."/>
            <person name="Yamaji H."/>
            <person name="Maeda Y."/>
            <person name="Toyohara K."/>
            <person name="Miyamoto K."/>
            <person name="Kimura Y."/>
            <person name="Oda K."/>
        </authorList>
    </citation>
    <scope>NUCLEOTIDE SEQUENCE [LARGE SCALE GENOMIC DNA]</scope>
    <source>
        <strain evidence="3">NBRC 110686 / TISTR 2288 / 201-F6</strain>
    </source>
</reference>
<dbReference type="OrthoDB" id="7957365at2"/>
<protein>
    <recommendedName>
        <fullName evidence="1">DUF8198 domain-containing protein</fullName>
    </recommendedName>
</protein>
<organism evidence="2 3">
    <name type="scientific">Piscinibacter sakaiensis</name>
    <name type="common">Ideonella sakaiensis</name>
    <dbReference type="NCBI Taxonomy" id="1547922"/>
    <lineage>
        <taxon>Bacteria</taxon>
        <taxon>Pseudomonadati</taxon>
        <taxon>Pseudomonadota</taxon>
        <taxon>Betaproteobacteria</taxon>
        <taxon>Burkholderiales</taxon>
        <taxon>Sphaerotilaceae</taxon>
        <taxon>Piscinibacter</taxon>
    </lineage>
</organism>
<sequence length="248" mass="27734">MSRPTLPPGERILQWLQAVADERARRQAEPALGAAVRALKAYQQRRFAHTYRDLLADPRYAPAARYFLDELYGPSDFTRRDDQFARIVPAMTRLFPEDIVATVATLAELHALSERLDSQMARQWLAGDASAGAVLDPPTYQRAWQACGEPEARERQIALTLQVGETLDRLTRKRLLRQSLRMMRGPAAAAGLSDLQRFLEAGFDTFRAMNGAEDFLREVGARERRLARSLFDASALPPDALPAADGRG</sequence>
<evidence type="ECO:0000313" key="3">
    <source>
        <dbReference type="Proteomes" id="UP000037660"/>
    </source>
</evidence>
<evidence type="ECO:0000313" key="2">
    <source>
        <dbReference type="EMBL" id="GAP35807.1"/>
    </source>
</evidence>
<dbReference type="AlphaFoldDB" id="A0A0K8NZH7"/>
<evidence type="ECO:0000259" key="1">
    <source>
        <dbReference type="Pfam" id="PF26621"/>
    </source>
</evidence>
<proteinExistence type="predicted"/>